<feature type="domain" description="Amidase" evidence="3">
    <location>
        <begin position="52"/>
        <end position="466"/>
    </location>
</feature>
<dbReference type="NCBIfam" id="NF005899">
    <property type="entry name" value="PRK07869.1"/>
    <property type="match status" value="1"/>
</dbReference>
<dbReference type="SUPFAM" id="SSF75304">
    <property type="entry name" value="Amidase signature (AS) enzymes"/>
    <property type="match status" value="1"/>
</dbReference>
<dbReference type="GO" id="GO:0004040">
    <property type="term" value="F:amidase activity"/>
    <property type="evidence" value="ECO:0007669"/>
    <property type="project" value="UniProtKB-EC"/>
</dbReference>
<feature type="chain" id="PRO_5021426418" evidence="2">
    <location>
        <begin position="27"/>
        <end position="489"/>
    </location>
</feature>
<dbReference type="InterPro" id="IPR006311">
    <property type="entry name" value="TAT_signal"/>
</dbReference>
<dbReference type="InterPro" id="IPR000120">
    <property type="entry name" value="Amidase"/>
</dbReference>
<feature type="signal peptide" evidence="2">
    <location>
        <begin position="1"/>
        <end position="26"/>
    </location>
</feature>
<comment type="similarity">
    <text evidence="1">Belongs to the amidase family.</text>
</comment>
<dbReference type="PROSITE" id="PS00571">
    <property type="entry name" value="AMIDASES"/>
    <property type="match status" value="1"/>
</dbReference>
<dbReference type="InterPro" id="IPR023631">
    <property type="entry name" value="Amidase_dom"/>
</dbReference>
<protein>
    <submittedName>
        <fullName evidence="4">Amidase</fullName>
        <ecNumber evidence="4">3.5.1.4</ecNumber>
    </submittedName>
</protein>
<evidence type="ECO:0000313" key="5">
    <source>
        <dbReference type="Proteomes" id="UP000319897"/>
    </source>
</evidence>
<dbReference type="Proteomes" id="UP000319897">
    <property type="component" value="Unassembled WGS sequence"/>
</dbReference>
<sequence>MLDRRRFVEMAALAALSAGGSATAAAAFEGGTADAAAMALALKQGRVTSAALVEQALARLEKVNGALNGCRFLYADAARALAAAKRAGPVAGIPTFTKDLTEEAGRAYTEGCRAYAARLGKADGGTAKALAAAGLISLGRSTTPEFGLLPTTEPLLGGPTRNPWNVAHSGGGSSGGAAVLVAAGVVPFAHASDGGGSIRIPASCNGLVGLKPSRGRMSGEEGRTGVTAVSVNGCVSRSVRDSAAWLAAMEAKAGPHKPVGLVTGPSRRPLRIGLRAVGPGMAPHADVLAVFDSATDLLKRLGHRPVEAPTPYDAPRATEAFLAIWSLGAAGAVRDVGEFLGRAAGPEDVEPVTLAFAARGAALSKEQRGAALAALEASVAAYLDQFDSFDLLMTPVLAQPPAEIGWFGPGLPFETVLERVLAYVAYTPLENVAGAPAISLPLGMSAAGLPIGLQFTARPGQERLLLELAYAIERVRPWARLKPAIWAGG</sequence>
<comment type="caution">
    <text evidence="4">The sequence shown here is derived from an EMBL/GenBank/DDBJ whole genome shotgun (WGS) entry which is preliminary data.</text>
</comment>
<dbReference type="RefSeq" id="WP_140927522.1">
    <property type="nucleotide sequence ID" value="NZ_VFSU01000018.1"/>
</dbReference>
<accession>A0A501XP74</accession>
<dbReference type="OrthoDB" id="7490557at2"/>
<dbReference type="PANTHER" id="PTHR11895">
    <property type="entry name" value="TRANSAMIDASE"/>
    <property type="match status" value="1"/>
</dbReference>
<evidence type="ECO:0000256" key="1">
    <source>
        <dbReference type="ARBA" id="ARBA00009199"/>
    </source>
</evidence>
<dbReference type="EMBL" id="VFSU01000018">
    <property type="protein sequence ID" value="TPE62458.1"/>
    <property type="molecule type" value="Genomic_DNA"/>
</dbReference>
<dbReference type="PANTHER" id="PTHR11895:SF7">
    <property type="entry name" value="GLUTAMYL-TRNA(GLN) AMIDOTRANSFERASE SUBUNIT A, MITOCHONDRIAL"/>
    <property type="match status" value="1"/>
</dbReference>
<reference evidence="4 5" key="1">
    <citation type="submission" date="2019-06" db="EMBL/GenBank/DDBJ databases">
        <authorList>
            <person name="Lee I."/>
            <person name="Jang G.I."/>
            <person name="Hwang C.Y."/>
        </authorList>
    </citation>
    <scope>NUCLEOTIDE SEQUENCE [LARGE SCALE GENOMIC DNA]</scope>
    <source>
        <strain evidence="4 5">PAMC 28131</strain>
    </source>
</reference>
<evidence type="ECO:0000256" key="2">
    <source>
        <dbReference type="SAM" id="SignalP"/>
    </source>
</evidence>
<dbReference type="PROSITE" id="PS51318">
    <property type="entry name" value="TAT"/>
    <property type="match status" value="1"/>
</dbReference>
<dbReference type="Gene3D" id="3.90.1300.10">
    <property type="entry name" value="Amidase signature (AS) domain"/>
    <property type="match status" value="1"/>
</dbReference>
<dbReference type="InterPro" id="IPR020556">
    <property type="entry name" value="Amidase_CS"/>
</dbReference>
<proteinExistence type="inferred from homology"/>
<dbReference type="Pfam" id="PF01425">
    <property type="entry name" value="Amidase"/>
    <property type="match status" value="1"/>
</dbReference>
<name>A0A501XP74_9SPHN</name>
<evidence type="ECO:0000313" key="4">
    <source>
        <dbReference type="EMBL" id="TPE62458.1"/>
    </source>
</evidence>
<keyword evidence="5" id="KW-1185">Reference proteome</keyword>
<evidence type="ECO:0000259" key="3">
    <source>
        <dbReference type="Pfam" id="PF01425"/>
    </source>
</evidence>
<organism evidence="4 5">
    <name type="scientific">Sandaracinobacter neustonicus</name>
    <dbReference type="NCBI Taxonomy" id="1715348"/>
    <lineage>
        <taxon>Bacteria</taxon>
        <taxon>Pseudomonadati</taxon>
        <taxon>Pseudomonadota</taxon>
        <taxon>Alphaproteobacteria</taxon>
        <taxon>Sphingomonadales</taxon>
        <taxon>Sphingosinicellaceae</taxon>
        <taxon>Sandaracinobacter</taxon>
    </lineage>
</organism>
<dbReference type="EC" id="3.5.1.4" evidence="4"/>
<dbReference type="InterPro" id="IPR036928">
    <property type="entry name" value="AS_sf"/>
</dbReference>
<keyword evidence="4" id="KW-0378">Hydrolase</keyword>
<keyword evidence="2" id="KW-0732">Signal</keyword>
<dbReference type="AlphaFoldDB" id="A0A501XP74"/>
<gene>
    <name evidence="4" type="ORF">FJQ54_06045</name>
</gene>